<reference evidence="9 10" key="1">
    <citation type="submission" date="2022-12" db="EMBL/GenBank/DDBJ databases">
        <title>Coexistence and Characterization of a Novel Tigecycline Resistance gene tet(X) variant and blaNDM-1 in a Pseudomonas caeni Isolate of Chicken Origin.</title>
        <authorList>
            <person name="Lu X."/>
            <person name="Zhang L."/>
            <person name="Li R."/>
            <person name="Wang Z."/>
        </authorList>
    </citation>
    <scope>NUCLEOTIDE SEQUENCE [LARGE SCALE GENOMIC DNA]</scope>
    <source>
        <strain evidence="9 10">CE14</strain>
    </source>
</reference>
<protein>
    <recommendedName>
        <fullName evidence="2">2-amino-4-hydroxy-6-hydroxymethyldihydropteridine diphosphokinase</fullName>
        <ecNumber evidence="2">2.7.6.3</ecNumber>
    </recommendedName>
</protein>
<dbReference type="Gene3D" id="3.30.70.560">
    <property type="entry name" value="7,8-Dihydro-6-hydroxymethylpterin-pyrophosphokinase HPPK"/>
    <property type="match status" value="1"/>
</dbReference>
<accession>A0AAE9VR28</accession>
<evidence type="ECO:0000256" key="1">
    <source>
        <dbReference type="ARBA" id="ARBA00005051"/>
    </source>
</evidence>
<evidence type="ECO:0000256" key="5">
    <source>
        <dbReference type="ARBA" id="ARBA00022777"/>
    </source>
</evidence>
<feature type="domain" description="7,8-dihydro-6-hydroxymethylpterin-pyrophosphokinase" evidence="8">
    <location>
        <begin position="7"/>
        <end position="130"/>
    </location>
</feature>
<proteinExistence type="predicted"/>
<dbReference type="RefSeq" id="WP_269818881.1">
    <property type="nucleotide sequence ID" value="NZ_CP114976.1"/>
</dbReference>
<evidence type="ECO:0000256" key="6">
    <source>
        <dbReference type="ARBA" id="ARBA00022840"/>
    </source>
</evidence>
<comment type="pathway">
    <text evidence="1">Cofactor biosynthesis; tetrahydrofolate biosynthesis; 2-amino-4-hydroxy-6-hydroxymethyl-7,8-dihydropteridine diphosphate from 7,8-dihydroneopterin triphosphate: step 4/4.</text>
</comment>
<evidence type="ECO:0000256" key="7">
    <source>
        <dbReference type="ARBA" id="ARBA00022909"/>
    </source>
</evidence>
<evidence type="ECO:0000259" key="8">
    <source>
        <dbReference type="Pfam" id="PF01288"/>
    </source>
</evidence>
<gene>
    <name evidence="9" type="primary">folK</name>
    <name evidence="9" type="ORF">O6P33_03605</name>
</gene>
<name>A0AAE9VR28_9GAMM</name>
<dbReference type="Pfam" id="PF01288">
    <property type="entry name" value="HPPK"/>
    <property type="match status" value="1"/>
</dbReference>
<keyword evidence="4" id="KW-0547">Nucleotide-binding</keyword>
<dbReference type="GO" id="GO:0016301">
    <property type="term" value="F:kinase activity"/>
    <property type="evidence" value="ECO:0007669"/>
    <property type="project" value="UniProtKB-KW"/>
</dbReference>
<dbReference type="GO" id="GO:0005524">
    <property type="term" value="F:ATP binding"/>
    <property type="evidence" value="ECO:0007669"/>
    <property type="project" value="UniProtKB-KW"/>
</dbReference>
<dbReference type="PANTHER" id="PTHR43071:SF2">
    <property type="entry name" value="2-AMINO-4-HYDROXY-6-HYDROXYMETHYLDIHYDROPTERIDINE PYROPHOSPHOKINASE"/>
    <property type="match status" value="1"/>
</dbReference>
<dbReference type="PANTHER" id="PTHR43071">
    <property type="entry name" value="2-AMINO-4-HYDROXY-6-HYDROXYMETHYLDIHYDROPTERIDINE PYROPHOSPHOKINASE"/>
    <property type="match status" value="1"/>
</dbReference>
<evidence type="ECO:0000313" key="10">
    <source>
        <dbReference type="Proteomes" id="UP001212189"/>
    </source>
</evidence>
<evidence type="ECO:0000313" key="9">
    <source>
        <dbReference type="EMBL" id="WBE25937.1"/>
    </source>
</evidence>
<dbReference type="SUPFAM" id="SSF55083">
    <property type="entry name" value="6-hydroxymethyl-7,8-dihydropterin pyrophosphokinase, HPPK"/>
    <property type="match status" value="1"/>
</dbReference>
<dbReference type="KEGG" id="dce:O6P33_03605"/>
<dbReference type="InterPro" id="IPR035907">
    <property type="entry name" value="Hppk_sf"/>
</dbReference>
<evidence type="ECO:0000256" key="2">
    <source>
        <dbReference type="ARBA" id="ARBA00013253"/>
    </source>
</evidence>
<organism evidence="9 10">
    <name type="scientific">Denitrificimonas caeni</name>
    <dbReference type="NCBI Taxonomy" id="521720"/>
    <lineage>
        <taxon>Bacteria</taxon>
        <taxon>Pseudomonadati</taxon>
        <taxon>Pseudomonadota</taxon>
        <taxon>Gammaproteobacteria</taxon>
        <taxon>Pseudomonadales</taxon>
        <taxon>Pseudomonadaceae</taxon>
        <taxon>Denitrificimonas</taxon>
    </lineage>
</organism>
<dbReference type="Proteomes" id="UP001212189">
    <property type="component" value="Chromosome"/>
</dbReference>
<dbReference type="EMBL" id="CP114976">
    <property type="protein sequence ID" value="WBE25937.1"/>
    <property type="molecule type" value="Genomic_DNA"/>
</dbReference>
<dbReference type="InterPro" id="IPR000550">
    <property type="entry name" value="Hppk"/>
</dbReference>
<keyword evidence="7" id="KW-0289">Folate biosynthesis</keyword>
<dbReference type="CDD" id="cd00483">
    <property type="entry name" value="HPPK"/>
    <property type="match status" value="1"/>
</dbReference>
<dbReference type="GO" id="GO:0046656">
    <property type="term" value="P:folic acid biosynthetic process"/>
    <property type="evidence" value="ECO:0007669"/>
    <property type="project" value="UniProtKB-KW"/>
</dbReference>
<keyword evidence="5" id="KW-0418">Kinase</keyword>
<keyword evidence="3 9" id="KW-0808">Transferase</keyword>
<dbReference type="NCBIfam" id="TIGR01498">
    <property type="entry name" value="folK"/>
    <property type="match status" value="1"/>
</dbReference>
<keyword evidence="6" id="KW-0067">ATP-binding</keyword>
<dbReference type="GO" id="GO:0003848">
    <property type="term" value="F:2-amino-4-hydroxy-6-hydroxymethyldihydropteridine diphosphokinase activity"/>
    <property type="evidence" value="ECO:0007669"/>
    <property type="project" value="UniProtKB-EC"/>
</dbReference>
<dbReference type="EC" id="2.7.6.3" evidence="2"/>
<keyword evidence="10" id="KW-1185">Reference proteome</keyword>
<evidence type="ECO:0000256" key="3">
    <source>
        <dbReference type="ARBA" id="ARBA00022679"/>
    </source>
</evidence>
<evidence type="ECO:0000256" key="4">
    <source>
        <dbReference type="ARBA" id="ARBA00022741"/>
    </source>
</evidence>
<sequence length="177" mass="19929">MSLVDVYLGLGSNLEREKHLNAGLDALQALFGEVQCSPVFESEPVGIRSACFLNLVVHIKTRMPLSELNQQLKQIEAINGRYSQPSKVLSLDIDVLLYGQQTGDYAGITLPRAEILKNAFVLWPLALLAPEVVHPLAQRSFLELWQQTPINQRLWPVPFFWRTWQLTPPALLKSSVV</sequence>
<dbReference type="AlphaFoldDB" id="A0AAE9VR28"/>